<dbReference type="Proteomes" id="UP001243989">
    <property type="component" value="Unassembled WGS sequence"/>
</dbReference>
<name>A0AAI9ZJ61_9PEZI</name>
<dbReference type="EMBL" id="JAHMHQ010000020">
    <property type="protein sequence ID" value="KAK1625466.1"/>
    <property type="molecule type" value="Genomic_DNA"/>
</dbReference>
<organism evidence="1 2">
    <name type="scientific">Colletotrichum phormii</name>
    <dbReference type="NCBI Taxonomy" id="359342"/>
    <lineage>
        <taxon>Eukaryota</taxon>
        <taxon>Fungi</taxon>
        <taxon>Dikarya</taxon>
        <taxon>Ascomycota</taxon>
        <taxon>Pezizomycotina</taxon>
        <taxon>Sordariomycetes</taxon>
        <taxon>Hypocreomycetidae</taxon>
        <taxon>Glomerellales</taxon>
        <taxon>Glomerellaceae</taxon>
        <taxon>Colletotrichum</taxon>
        <taxon>Colletotrichum acutatum species complex</taxon>
    </lineage>
</organism>
<sequence length="187" mass="20839">MAEGESRDIRHNLVFLAAPGGLQCQRVNRGTARLGSLMVSWLIAEVGQYFVRVCASILLGSRWLKLVLSPSEPLLCLSSRVLVTHNASQEDSETAREQPSCHLLWRLAERIRRLMPESCKPGPIFFLPPAHEGNAAERMGPSLSLSLKINSTQGRDAVTTDFSVTEHIALHMRTSHRQNLTRKLECT</sequence>
<keyword evidence="2" id="KW-1185">Reference proteome</keyword>
<proteinExistence type="predicted"/>
<protein>
    <submittedName>
        <fullName evidence="1">Uncharacterized protein</fullName>
    </submittedName>
</protein>
<dbReference type="GeneID" id="85481401"/>
<dbReference type="AlphaFoldDB" id="A0AAI9ZJ61"/>
<evidence type="ECO:0000313" key="2">
    <source>
        <dbReference type="Proteomes" id="UP001243989"/>
    </source>
</evidence>
<accession>A0AAI9ZJ61</accession>
<dbReference type="RefSeq" id="XP_060441461.1">
    <property type="nucleotide sequence ID" value="XM_060596539.1"/>
</dbReference>
<comment type="caution">
    <text evidence="1">The sequence shown here is derived from an EMBL/GenBank/DDBJ whole genome shotgun (WGS) entry which is preliminary data.</text>
</comment>
<gene>
    <name evidence="1" type="ORF">BDP81DRAFT_97112</name>
</gene>
<evidence type="ECO:0000313" key="1">
    <source>
        <dbReference type="EMBL" id="KAK1625466.1"/>
    </source>
</evidence>
<reference evidence="1" key="1">
    <citation type="submission" date="2021-06" db="EMBL/GenBank/DDBJ databases">
        <title>Comparative genomics, transcriptomics and evolutionary studies reveal genomic signatures of adaptation to plant cell wall in hemibiotrophic fungi.</title>
        <authorList>
            <consortium name="DOE Joint Genome Institute"/>
            <person name="Baroncelli R."/>
            <person name="Diaz J.F."/>
            <person name="Benocci T."/>
            <person name="Peng M."/>
            <person name="Battaglia E."/>
            <person name="Haridas S."/>
            <person name="Andreopoulos W."/>
            <person name="Labutti K."/>
            <person name="Pangilinan J."/>
            <person name="Floch G.L."/>
            <person name="Makela M.R."/>
            <person name="Henrissat B."/>
            <person name="Grigoriev I.V."/>
            <person name="Crouch J.A."/>
            <person name="De Vries R.P."/>
            <person name="Sukno S.A."/>
            <person name="Thon M.R."/>
        </authorList>
    </citation>
    <scope>NUCLEOTIDE SEQUENCE</scope>
    <source>
        <strain evidence="1">CBS 102054</strain>
    </source>
</reference>